<keyword evidence="6" id="KW-1185">Reference proteome</keyword>
<dbReference type="InterPro" id="IPR027417">
    <property type="entry name" value="P-loop_NTPase"/>
</dbReference>
<name>A0ABP9ELL3_9GAMM</name>
<evidence type="ECO:0000259" key="4">
    <source>
        <dbReference type="PROSITE" id="PS50893"/>
    </source>
</evidence>
<dbReference type="Gene3D" id="3.40.50.300">
    <property type="entry name" value="P-loop containing nucleotide triphosphate hydrolases"/>
    <property type="match status" value="1"/>
</dbReference>
<keyword evidence="2" id="KW-0547">Nucleotide-binding</keyword>
<feature type="domain" description="ABC transporter" evidence="4">
    <location>
        <begin position="10"/>
        <end position="234"/>
    </location>
</feature>
<accession>A0ABP9ELL3</accession>
<dbReference type="CDD" id="cd03255">
    <property type="entry name" value="ABC_MJ0796_LolCDE_FtsE"/>
    <property type="match status" value="1"/>
</dbReference>
<evidence type="ECO:0000313" key="5">
    <source>
        <dbReference type="EMBL" id="GAA4880287.1"/>
    </source>
</evidence>
<reference evidence="6" key="1">
    <citation type="journal article" date="2019" name="Int. J. Syst. Evol. Microbiol.">
        <title>The Global Catalogue of Microorganisms (GCM) 10K type strain sequencing project: providing services to taxonomists for standard genome sequencing and annotation.</title>
        <authorList>
            <consortium name="The Broad Institute Genomics Platform"/>
            <consortium name="The Broad Institute Genome Sequencing Center for Infectious Disease"/>
            <person name="Wu L."/>
            <person name="Ma J."/>
        </authorList>
    </citation>
    <scope>NUCLEOTIDE SEQUENCE [LARGE SCALE GENOMIC DNA]</scope>
    <source>
        <strain evidence="6">JCM 18401</strain>
    </source>
</reference>
<sequence length="235" mass="25381">MIHNPSQTQLTIAGLSYRWPGGERTLTVPQLTLRAGERAMLRGASGSGKSTLLNLISGVLSPDAGELALLGQPLQQMSAAKRDQLRADAMGIVFQQFNLLPYLSVEQNILLPLKFAPKRRARVNDPKQETARLLQAMELDLSLLNRSVTELSVGQQQRVAVARALIGTPALILADEPTSALDPIARDRFMALLASQCQAAGSALLLVSHDPDLAKVVDSEYLLHVSDTGTEVRPC</sequence>
<keyword evidence="3 5" id="KW-0067">ATP-binding</keyword>
<dbReference type="SUPFAM" id="SSF52540">
    <property type="entry name" value="P-loop containing nucleoside triphosphate hydrolases"/>
    <property type="match status" value="1"/>
</dbReference>
<dbReference type="InterPro" id="IPR017911">
    <property type="entry name" value="MacB-like_ATP-bd"/>
</dbReference>
<dbReference type="InterPro" id="IPR015854">
    <property type="entry name" value="ABC_transpr_LolD-like"/>
</dbReference>
<dbReference type="PANTHER" id="PTHR24220:SF611">
    <property type="entry name" value="ATP-BINDING COMPONENT OF ABC TRANSPORTER-RELATED"/>
    <property type="match status" value="1"/>
</dbReference>
<dbReference type="GO" id="GO:0005524">
    <property type="term" value="F:ATP binding"/>
    <property type="evidence" value="ECO:0007669"/>
    <property type="project" value="UniProtKB-KW"/>
</dbReference>
<protein>
    <submittedName>
        <fullName evidence="5">ABC transporter ATP-binding protein</fullName>
    </submittedName>
</protein>
<dbReference type="InterPro" id="IPR017871">
    <property type="entry name" value="ABC_transporter-like_CS"/>
</dbReference>
<keyword evidence="1" id="KW-0813">Transport</keyword>
<evidence type="ECO:0000313" key="6">
    <source>
        <dbReference type="Proteomes" id="UP001499988"/>
    </source>
</evidence>
<dbReference type="Proteomes" id="UP001499988">
    <property type="component" value="Unassembled WGS sequence"/>
</dbReference>
<proteinExistence type="predicted"/>
<dbReference type="InterPro" id="IPR003593">
    <property type="entry name" value="AAA+_ATPase"/>
</dbReference>
<dbReference type="Pfam" id="PF00005">
    <property type="entry name" value="ABC_tran"/>
    <property type="match status" value="1"/>
</dbReference>
<evidence type="ECO:0000256" key="3">
    <source>
        <dbReference type="ARBA" id="ARBA00022840"/>
    </source>
</evidence>
<dbReference type="RefSeq" id="WP_345334550.1">
    <property type="nucleotide sequence ID" value="NZ_BAABJZ010000016.1"/>
</dbReference>
<evidence type="ECO:0000256" key="1">
    <source>
        <dbReference type="ARBA" id="ARBA00022448"/>
    </source>
</evidence>
<dbReference type="SMART" id="SM00382">
    <property type="entry name" value="AAA"/>
    <property type="match status" value="1"/>
</dbReference>
<comment type="caution">
    <text evidence="5">The sequence shown here is derived from an EMBL/GenBank/DDBJ whole genome shotgun (WGS) entry which is preliminary data.</text>
</comment>
<dbReference type="InterPro" id="IPR003439">
    <property type="entry name" value="ABC_transporter-like_ATP-bd"/>
</dbReference>
<organism evidence="5 6">
    <name type="scientific">Ferrimonas pelagia</name>
    <dbReference type="NCBI Taxonomy" id="1177826"/>
    <lineage>
        <taxon>Bacteria</taxon>
        <taxon>Pseudomonadati</taxon>
        <taxon>Pseudomonadota</taxon>
        <taxon>Gammaproteobacteria</taxon>
        <taxon>Alteromonadales</taxon>
        <taxon>Ferrimonadaceae</taxon>
        <taxon>Ferrimonas</taxon>
    </lineage>
</organism>
<dbReference type="PROSITE" id="PS00211">
    <property type="entry name" value="ABC_TRANSPORTER_1"/>
    <property type="match status" value="1"/>
</dbReference>
<dbReference type="EMBL" id="BAABJZ010000016">
    <property type="protein sequence ID" value="GAA4880287.1"/>
    <property type="molecule type" value="Genomic_DNA"/>
</dbReference>
<dbReference type="PROSITE" id="PS50893">
    <property type="entry name" value="ABC_TRANSPORTER_2"/>
    <property type="match status" value="1"/>
</dbReference>
<evidence type="ECO:0000256" key="2">
    <source>
        <dbReference type="ARBA" id="ARBA00022741"/>
    </source>
</evidence>
<gene>
    <name evidence="5" type="ORF">GCM10023333_13120</name>
</gene>
<dbReference type="PANTHER" id="PTHR24220">
    <property type="entry name" value="IMPORT ATP-BINDING PROTEIN"/>
    <property type="match status" value="1"/>
</dbReference>